<dbReference type="InterPro" id="IPR016174">
    <property type="entry name" value="Di-haem_cyt_TM"/>
</dbReference>
<dbReference type="InterPro" id="IPR052168">
    <property type="entry name" value="Cytochrome_b561_oxidase"/>
</dbReference>
<name>A0A854XPP3_PSEFL</name>
<dbReference type="GO" id="GO:0022904">
    <property type="term" value="P:respiratory electron transport chain"/>
    <property type="evidence" value="ECO:0007669"/>
    <property type="project" value="InterPro"/>
</dbReference>
<evidence type="ECO:0000256" key="13">
    <source>
        <dbReference type="SAM" id="Phobius"/>
    </source>
</evidence>
<dbReference type="GO" id="GO:0020037">
    <property type="term" value="F:heme binding"/>
    <property type="evidence" value="ECO:0007669"/>
    <property type="project" value="TreeGrafter"/>
</dbReference>
<dbReference type="GO" id="GO:0009055">
    <property type="term" value="F:electron transfer activity"/>
    <property type="evidence" value="ECO:0007669"/>
    <property type="project" value="InterPro"/>
</dbReference>
<evidence type="ECO:0000256" key="2">
    <source>
        <dbReference type="ARBA" id="ARBA00004651"/>
    </source>
</evidence>
<dbReference type="PANTHER" id="PTHR30529">
    <property type="entry name" value="CYTOCHROME B561"/>
    <property type="match status" value="1"/>
</dbReference>
<feature type="transmembrane region" description="Helical" evidence="13">
    <location>
        <begin position="12"/>
        <end position="34"/>
    </location>
</feature>
<comment type="subcellular location">
    <subcellularLocation>
        <location evidence="2">Cell membrane</location>
        <topology evidence="2">Multi-pass membrane protein</topology>
    </subcellularLocation>
</comment>
<organism evidence="15 16">
    <name type="scientific">Pseudomonas fluorescens</name>
    <dbReference type="NCBI Taxonomy" id="294"/>
    <lineage>
        <taxon>Bacteria</taxon>
        <taxon>Pseudomonadati</taxon>
        <taxon>Pseudomonadota</taxon>
        <taxon>Gammaproteobacteria</taxon>
        <taxon>Pseudomonadales</taxon>
        <taxon>Pseudomonadaceae</taxon>
        <taxon>Pseudomonas</taxon>
    </lineage>
</organism>
<evidence type="ECO:0000313" key="16">
    <source>
        <dbReference type="Proteomes" id="UP000218643"/>
    </source>
</evidence>
<dbReference type="EMBL" id="NXHE01000001">
    <property type="protein sequence ID" value="PCM51515.1"/>
    <property type="molecule type" value="Genomic_DNA"/>
</dbReference>
<dbReference type="Pfam" id="PF01292">
    <property type="entry name" value="Ni_hydr_CYTB"/>
    <property type="match status" value="1"/>
</dbReference>
<evidence type="ECO:0000259" key="14">
    <source>
        <dbReference type="Pfam" id="PF01292"/>
    </source>
</evidence>
<keyword evidence="7" id="KW-0479">Metal-binding</keyword>
<evidence type="ECO:0000256" key="10">
    <source>
        <dbReference type="ARBA" id="ARBA00023004"/>
    </source>
</evidence>
<keyword evidence="4" id="KW-1003">Cell membrane</keyword>
<feature type="transmembrane region" description="Helical" evidence="13">
    <location>
        <begin position="135"/>
        <end position="158"/>
    </location>
</feature>
<feature type="domain" description="Cytochrome b561 bacterial/Ni-hydrogenase" evidence="14">
    <location>
        <begin position="9"/>
        <end position="172"/>
    </location>
</feature>
<gene>
    <name evidence="15" type="ORF">CP335_00355</name>
</gene>
<dbReference type="AlphaFoldDB" id="A0A854XPP3"/>
<evidence type="ECO:0000256" key="5">
    <source>
        <dbReference type="ARBA" id="ARBA00022617"/>
    </source>
</evidence>
<comment type="cofactor">
    <cofactor evidence="1">
        <name>heme b</name>
        <dbReference type="ChEBI" id="CHEBI:60344"/>
    </cofactor>
</comment>
<reference evidence="15 16" key="2">
    <citation type="submission" date="2017-10" db="EMBL/GenBank/DDBJ databases">
        <title>Rhizosphere-associated Pseudomonas modulate jasmonic acid/salicylic acid antagonism to induce systemic resistance to herbivores at the cost of susceptibility to pathogens.</title>
        <authorList>
            <person name="Haney C.H."/>
            <person name="Wiesmann C.L."/>
            <person name="Shapiro L.R."/>
            <person name="O'Sullivan L.R."/>
            <person name="Khorasani S."/>
            <person name="Melnyk R.A."/>
            <person name="Xiao L."/>
            <person name="Bush J."/>
            <person name="Carrillo J."/>
            <person name="Pierce N.E."/>
            <person name="Ausubel F.M."/>
        </authorList>
    </citation>
    <scope>NUCLEOTIDE SEQUENCE [LARGE SCALE GENOMIC DNA]</scope>
    <source>
        <strain evidence="15 16">CH229</strain>
    </source>
</reference>
<keyword evidence="3" id="KW-0813">Transport</keyword>
<dbReference type="SUPFAM" id="SSF81342">
    <property type="entry name" value="Transmembrane di-heme cytochromes"/>
    <property type="match status" value="1"/>
</dbReference>
<evidence type="ECO:0000256" key="8">
    <source>
        <dbReference type="ARBA" id="ARBA00022982"/>
    </source>
</evidence>
<dbReference type="GO" id="GO:0005886">
    <property type="term" value="C:plasma membrane"/>
    <property type="evidence" value="ECO:0007669"/>
    <property type="project" value="UniProtKB-SubCell"/>
</dbReference>
<sequence length="173" mass="19699">MVAMKRVGYSRLQIALHWISAAVILWALLSGFYVSVIKVAAETKSIVGFINVSVTALFIPIFILRLYVSVRGSHTTCEVDRTFVERLASWMHKSIYLMTAVVLLTGILMMDRPINIFDLVLIPAPLNDLQWIDRFFVIHVWACVMLLVQVALHIAAVIKHEMCGRRILKKMVF</sequence>
<feature type="transmembrane region" description="Helical" evidence="13">
    <location>
        <begin position="46"/>
        <end position="68"/>
    </location>
</feature>
<protein>
    <submittedName>
        <fullName evidence="15">Cytochrome B</fullName>
    </submittedName>
</protein>
<accession>A0A854XPP3</accession>
<keyword evidence="5" id="KW-0349">Heme</keyword>
<evidence type="ECO:0000256" key="3">
    <source>
        <dbReference type="ARBA" id="ARBA00022448"/>
    </source>
</evidence>
<keyword evidence="9 13" id="KW-1133">Transmembrane helix</keyword>
<keyword evidence="10" id="KW-0408">Iron</keyword>
<reference evidence="15 16" key="1">
    <citation type="submission" date="2017-09" db="EMBL/GenBank/DDBJ databases">
        <authorList>
            <person name="Haney C."/>
            <person name="Melnyk R."/>
        </authorList>
    </citation>
    <scope>NUCLEOTIDE SEQUENCE [LARGE SCALE GENOMIC DNA]</scope>
    <source>
        <strain evidence="15 16">CH229</strain>
    </source>
</reference>
<comment type="similarity">
    <text evidence="12">Belongs to the cytochrome b561 family.</text>
</comment>
<evidence type="ECO:0000256" key="7">
    <source>
        <dbReference type="ARBA" id="ARBA00022723"/>
    </source>
</evidence>
<evidence type="ECO:0000256" key="1">
    <source>
        <dbReference type="ARBA" id="ARBA00001970"/>
    </source>
</evidence>
<comment type="caution">
    <text evidence="15">The sequence shown here is derived from an EMBL/GenBank/DDBJ whole genome shotgun (WGS) entry which is preliminary data.</text>
</comment>
<evidence type="ECO:0000256" key="11">
    <source>
        <dbReference type="ARBA" id="ARBA00023136"/>
    </source>
</evidence>
<feature type="transmembrane region" description="Helical" evidence="13">
    <location>
        <begin position="95"/>
        <end position="115"/>
    </location>
</feature>
<evidence type="ECO:0000256" key="4">
    <source>
        <dbReference type="ARBA" id="ARBA00022475"/>
    </source>
</evidence>
<evidence type="ECO:0000256" key="6">
    <source>
        <dbReference type="ARBA" id="ARBA00022692"/>
    </source>
</evidence>
<keyword evidence="6 13" id="KW-0812">Transmembrane</keyword>
<dbReference type="InterPro" id="IPR011577">
    <property type="entry name" value="Cyt_b561_bac/Ni-Hgenase"/>
</dbReference>
<evidence type="ECO:0000256" key="9">
    <source>
        <dbReference type="ARBA" id="ARBA00022989"/>
    </source>
</evidence>
<keyword evidence="8" id="KW-0249">Electron transport</keyword>
<dbReference type="PANTHER" id="PTHR30529:SF1">
    <property type="entry name" value="CYTOCHROME B561 HOMOLOG 2"/>
    <property type="match status" value="1"/>
</dbReference>
<dbReference type="Proteomes" id="UP000218643">
    <property type="component" value="Unassembled WGS sequence"/>
</dbReference>
<evidence type="ECO:0000313" key="15">
    <source>
        <dbReference type="EMBL" id="PCM51515.1"/>
    </source>
</evidence>
<keyword evidence="11 13" id="KW-0472">Membrane</keyword>
<dbReference type="GO" id="GO:0046872">
    <property type="term" value="F:metal ion binding"/>
    <property type="evidence" value="ECO:0007669"/>
    <property type="project" value="UniProtKB-KW"/>
</dbReference>
<proteinExistence type="inferred from homology"/>
<evidence type="ECO:0000256" key="12">
    <source>
        <dbReference type="ARBA" id="ARBA00037975"/>
    </source>
</evidence>